<keyword evidence="4 7" id="KW-0456">Lyase</keyword>
<dbReference type="Gene3D" id="3.40.640.10">
    <property type="entry name" value="Type I PLP-dependent aspartate aminotransferase-like (Major domain)"/>
    <property type="match status" value="1"/>
</dbReference>
<accession>A0ABW0NQL8</accession>
<dbReference type="InterPro" id="IPR015422">
    <property type="entry name" value="PyrdxlP-dep_Trfase_small"/>
</dbReference>
<proteinExistence type="inferred from homology"/>
<keyword evidence="8" id="KW-1185">Reference proteome</keyword>
<organism evidence="7 8">
    <name type="scientific">Lysinimonas soli</name>
    <dbReference type="NCBI Taxonomy" id="1074233"/>
    <lineage>
        <taxon>Bacteria</taxon>
        <taxon>Bacillati</taxon>
        <taxon>Actinomycetota</taxon>
        <taxon>Actinomycetes</taxon>
        <taxon>Micrococcales</taxon>
        <taxon>Microbacteriaceae</taxon>
        <taxon>Lysinimonas</taxon>
    </lineage>
</organism>
<dbReference type="EC" id="4.4.1.13" evidence="2"/>
<comment type="cofactor">
    <cofactor evidence="1">
        <name>pyridoxal 5'-phosphate</name>
        <dbReference type="ChEBI" id="CHEBI:597326"/>
    </cofactor>
</comment>
<evidence type="ECO:0000256" key="2">
    <source>
        <dbReference type="ARBA" id="ARBA00012224"/>
    </source>
</evidence>
<dbReference type="Pfam" id="PF00155">
    <property type="entry name" value="Aminotran_1_2"/>
    <property type="match status" value="1"/>
</dbReference>
<evidence type="ECO:0000256" key="3">
    <source>
        <dbReference type="ARBA" id="ARBA00022898"/>
    </source>
</evidence>
<dbReference type="GO" id="GO:0047804">
    <property type="term" value="F:cysteine-S-conjugate beta-lyase activity"/>
    <property type="evidence" value="ECO:0007669"/>
    <property type="project" value="UniProtKB-EC"/>
</dbReference>
<evidence type="ECO:0000256" key="5">
    <source>
        <dbReference type="ARBA" id="ARBA00037974"/>
    </source>
</evidence>
<dbReference type="Gene3D" id="3.90.1150.10">
    <property type="entry name" value="Aspartate Aminotransferase, domain 1"/>
    <property type="match status" value="1"/>
</dbReference>
<dbReference type="CDD" id="cd00609">
    <property type="entry name" value="AAT_like"/>
    <property type="match status" value="1"/>
</dbReference>
<dbReference type="Proteomes" id="UP001596039">
    <property type="component" value="Unassembled WGS sequence"/>
</dbReference>
<reference evidence="8" key="1">
    <citation type="journal article" date="2019" name="Int. J. Syst. Evol. Microbiol.">
        <title>The Global Catalogue of Microorganisms (GCM) 10K type strain sequencing project: providing services to taxonomists for standard genome sequencing and annotation.</title>
        <authorList>
            <consortium name="The Broad Institute Genomics Platform"/>
            <consortium name="The Broad Institute Genome Sequencing Center for Infectious Disease"/>
            <person name="Wu L."/>
            <person name="Ma J."/>
        </authorList>
    </citation>
    <scope>NUCLEOTIDE SEQUENCE [LARGE SCALE GENOMIC DNA]</scope>
    <source>
        <strain evidence="8">CGMCC 4.6997</strain>
    </source>
</reference>
<dbReference type="SUPFAM" id="SSF53383">
    <property type="entry name" value="PLP-dependent transferases"/>
    <property type="match status" value="1"/>
</dbReference>
<dbReference type="InterPro" id="IPR004839">
    <property type="entry name" value="Aminotransferase_I/II_large"/>
</dbReference>
<feature type="domain" description="Aminotransferase class I/classII large" evidence="6">
    <location>
        <begin position="92"/>
        <end position="379"/>
    </location>
</feature>
<evidence type="ECO:0000256" key="1">
    <source>
        <dbReference type="ARBA" id="ARBA00001933"/>
    </source>
</evidence>
<evidence type="ECO:0000313" key="8">
    <source>
        <dbReference type="Proteomes" id="UP001596039"/>
    </source>
</evidence>
<dbReference type="RefSeq" id="WP_386740536.1">
    <property type="nucleotide sequence ID" value="NZ_JBHSMG010000002.1"/>
</dbReference>
<evidence type="ECO:0000259" key="6">
    <source>
        <dbReference type="Pfam" id="PF00155"/>
    </source>
</evidence>
<dbReference type="InterPro" id="IPR015424">
    <property type="entry name" value="PyrdxlP-dep_Trfase"/>
</dbReference>
<comment type="caution">
    <text evidence="7">The sequence shown here is derived from an EMBL/GenBank/DDBJ whole genome shotgun (WGS) entry which is preliminary data.</text>
</comment>
<protein>
    <recommendedName>
        <fullName evidence="2">cysteine-S-conjugate beta-lyase</fullName>
        <ecNumber evidence="2">4.4.1.13</ecNumber>
    </recommendedName>
</protein>
<dbReference type="PANTHER" id="PTHR43525">
    <property type="entry name" value="PROTEIN MALY"/>
    <property type="match status" value="1"/>
</dbReference>
<name>A0ABW0NQL8_9MICO</name>
<dbReference type="InterPro" id="IPR015421">
    <property type="entry name" value="PyrdxlP-dep_Trfase_major"/>
</dbReference>
<comment type="similarity">
    <text evidence="5">Belongs to the class-II pyridoxal-phosphate-dependent aminotransferase family. MalY/PatB cystathionine beta-lyase subfamily.</text>
</comment>
<gene>
    <name evidence="7" type="ORF">ACFPJ4_11345</name>
</gene>
<evidence type="ECO:0000313" key="7">
    <source>
        <dbReference type="EMBL" id="MFC5502835.1"/>
    </source>
</evidence>
<evidence type="ECO:0000256" key="4">
    <source>
        <dbReference type="ARBA" id="ARBA00023239"/>
    </source>
</evidence>
<dbReference type="EMBL" id="JBHSMG010000002">
    <property type="protein sequence ID" value="MFC5502835.1"/>
    <property type="molecule type" value="Genomic_DNA"/>
</dbReference>
<sequence>MNVDAEPLETLRTRTSVKWTAYPPDVLPLFVAEMDYPLAPGIVRTLHDRIAASDSGYVGSPGELPAAFADFAQRRWGWRPRRRGIRTTTDVSVAIVETLRRVITPGDGVVITTPVYPPFAEFVAEADGMVVDVPLATSADRPSGYGLDLDGIERAFAAGATAMLLCHPHNPLGLIHPLSDLELLAASAARHGVTVISDEIHSPLVFPGETFTPFLSVSDAARDHGLTVTSASKGFNLAGIKCAMMIAESARGIAALDGMSFEVGARTSILGLHASVAGFRDDEPWLDGAIAAIQRSSELLASLLARYLPEVGYRPPRAGFLAWLDFRELGWGDDPAARILKEARVALVPGPDFGPAGAGFARLNLACSPEVLTEAIERIAALRSPS</sequence>
<dbReference type="PANTHER" id="PTHR43525:SF2">
    <property type="entry name" value="CYSTATHIONINE BETA-LYASE-RELATED"/>
    <property type="match status" value="1"/>
</dbReference>
<keyword evidence="3" id="KW-0663">Pyridoxal phosphate</keyword>
<dbReference type="InterPro" id="IPR051798">
    <property type="entry name" value="Class-II_PLP-Dep_Aminotrans"/>
</dbReference>